<sequence length="135" mass="15369">MSHQNQPIVHQRTDPTERNTDLHINHCDPSGVKEWVTDGHIAIYRYKHHVAQSGRDQRVKGIRSQSTHQAPQQPACLQVPQPFDGHHQQPHRQVRHSQGQEQGVGRAVQLPEVGDGDDDKQVEHYSEQGDESQQC</sequence>
<feature type="region of interest" description="Disordered" evidence="1">
    <location>
        <begin position="1"/>
        <end position="24"/>
    </location>
</feature>
<reference evidence="2 3" key="1">
    <citation type="submission" date="2021-07" db="EMBL/GenBank/DDBJ databases">
        <authorList>
            <person name="Palmer J.M."/>
        </authorList>
    </citation>
    <scope>NUCLEOTIDE SEQUENCE [LARGE SCALE GENOMIC DNA]</scope>
    <source>
        <strain evidence="2 3">AT_MEX2019</strain>
        <tissue evidence="2">Muscle</tissue>
    </source>
</reference>
<comment type="caution">
    <text evidence="2">The sequence shown here is derived from an EMBL/GenBank/DDBJ whole genome shotgun (WGS) entry which is preliminary data.</text>
</comment>
<dbReference type="Proteomes" id="UP001345963">
    <property type="component" value="Unassembled WGS sequence"/>
</dbReference>
<feature type="non-terminal residue" evidence="2">
    <location>
        <position position="135"/>
    </location>
</feature>
<feature type="region of interest" description="Disordered" evidence="1">
    <location>
        <begin position="51"/>
        <end position="135"/>
    </location>
</feature>
<feature type="compositionally biased region" description="Basic and acidic residues" evidence="1">
    <location>
        <begin position="11"/>
        <end position="24"/>
    </location>
</feature>
<evidence type="ECO:0000256" key="1">
    <source>
        <dbReference type="SAM" id="MobiDB-lite"/>
    </source>
</evidence>
<accession>A0ABU7CI74</accession>
<proteinExistence type="predicted"/>
<keyword evidence="3" id="KW-1185">Reference proteome</keyword>
<protein>
    <submittedName>
        <fullName evidence="2">Uncharacterized protein</fullName>
    </submittedName>
</protein>
<gene>
    <name evidence="2" type="ORF">ATANTOWER_023689</name>
</gene>
<dbReference type="EMBL" id="JAHUTI010093804">
    <property type="protein sequence ID" value="MED6262671.1"/>
    <property type="molecule type" value="Genomic_DNA"/>
</dbReference>
<name>A0ABU7CI74_9TELE</name>
<organism evidence="2 3">
    <name type="scientific">Ataeniobius toweri</name>
    <dbReference type="NCBI Taxonomy" id="208326"/>
    <lineage>
        <taxon>Eukaryota</taxon>
        <taxon>Metazoa</taxon>
        <taxon>Chordata</taxon>
        <taxon>Craniata</taxon>
        <taxon>Vertebrata</taxon>
        <taxon>Euteleostomi</taxon>
        <taxon>Actinopterygii</taxon>
        <taxon>Neopterygii</taxon>
        <taxon>Teleostei</taxon>
        <taxon>Neoteleostei</taxon>
        <taxon>Acanthomorphata</taxon>
        <taxon>Ovalentaria</taxon>
        <taxon>Atherinomorphae</taxon>
        <taxon>Cyprinodontiformes</taxon>
        <taxon>Goodeidae</taxon>
        <taxon>Ataeniobius</taxon>
    </lineage>
</organism>
<feature type="compositionally biased region" description="Polar residues" evidence="1">
    <location>
        <begin position="63"/>
        <end position="72"/>
    </location>
</feature>
<evidence type="ECO:0000313" key="3">
    <source>
        <dbReference type="Proteomes" id="UP001345963"/>
    </source>
</evidence>
<evidence type="ECO:0000313" key="2">
    <source>
        <dbReference type="EMBL" id="MED6262671.1"/>
    </source>
</evidence>